<dbReference type="SUPFAM" id="SSF53187">
    <property type="entry name" value="Zn-dependent exopeptidases"/>
    <property type="match status" value="1"/>
</dbReference>
<evidence type="ECO:0000256" key="12">
    <source>
        <dbReference type="ARBA" id="ARBA00023285"/>
    </source>
</evidence>
<reference evidence="16 17" key="1">
    <citation type="submission" date="2019-11" db="EMBL/GenBank/DDBJ databases">
        <authorList>
            <person name="Li X.-J."/>
            <person name="Feng X.-M."/>
        </authorList>
    </citation>
    <scope>NUCLEOTIDE SEQUENCE [LARGE SCALE GENOMIC DNA]</scope>
    <source>
        <strain evidence="16 17">XMNu-373</strain>
    </source>
</reference>
<dbReference type="GO" id="GO:0019877">
    <property type="term" value="P:diaminopimelate biosynthetic process"/>
    <property type="evidence" value="ECO:0007669"/>
    <property type="project" value="UniProtKB-KW"/>
</dbReference>
<gene>
    <name evidence="16" type="ORF">F7O44_22025</name>
</gene>
<dbReference type="AlphaFoldDB" id="A0A7K3M8Z1"/>
<dbReference type="InterPro" id="IPR011650">
    <property type="entry name" value="Peptidase_M20_dimer"/>
</dbReference>
<evidence type="ECO:0000313" key="17">
    <source>
        <dbReference type="Proteomes" id="UP000460435"/>
    </source>
</evidence>
<organism evidence="16 17">
    <name type="scientific">Phytoactinopolyspora mesophila</name>
    <dbReference type="NCBI Taxonomy" id="2650750"/>
    <lineage>
        <taxon>Bacteria</taxon>
        <taxon>Bacillati</taxon>
        <taxon>Actinomycetota</taxon>
        <taxon>Actinomycetes</taxon>
        <taxon>Jiangellales</taxon>
        <taxon>Jiangellaceae</taxon>
        <taxon>Phytoactinopolyspora</taxon>
    </lineage>
</organism>
<dbReference type="RefSeq" id="WP_162452439.1">
    <property type="nucleotide sequence ID" value="NZ_WLZY01000008.1"/>
</dbReference>
<dbReference type="GO" id="GO:0009089">
    <property type="term" value="P:lysine biosynthetic process via diaminopimelate"/>
    <property type="evidence" value="ECO:0007669"/>
    <property type="project" value="UniProtKB-UniRule"/>
</dbReference>
<accession>A0A7K3M8Z1</accession>
<evidence type="ECO:0000256" key="4">
    <source>
        <dbReference type="ARBA" id="ARBA00011738"/>
    </source>
</evidence>
<dbReference type="Gene3D" id="3.30.70.360">
    <property type="match status" value="1"/>
</dbReference>
<evidence type="ECO:0000256" key="8">
    <source>
        <dbReference type="ARBA" id="ARBA00022801"/>
    </source>
</evidence>
<comment type="caution">
    <text evidence="16">The sequence shown here is derived from an EMBL/GenBank/DDBJ whole genome shotgun (WGS) entry which is preliminary data.</text>
</comment>
<dbReference type="Proteomes" id="UP000460435">
    <property type="component" value="Unassembled WGS sequence"/>
</dbReference>
<dbReference type="Gene3D" id="3.40.630.10">
    <property type="entry name" value="Zn peptidases"/>
    <property type="match status" value="1"/>
</dbReference>
<dbReference type="GO" id="GO:0006526">
    <property type="term" value="P:L-arginine biosynthetic process"/>
    <property type="evidence" value="ECO:0007669"/>
    <property type="project" value="TreeGrafter"/>
</dbReference>
<dbReference type="EMBL" id="WLZY01000008">
    <property type="protein sequence ID" value="NDL59754.1"/>
    <property type="molecule type" value="Genomic_DNA"/>
</dbReference>
<keyword evidence="12" id="KW-0170">Cobalt</keyword>
<keyword evidence="7" id="KW-0479">Metal-binding</keyword>
<keyword evidence="11" id="KW-0457">Lysine biosynthesis</keyword>
<dbReference type="NCBIfam" id="TIGR01900">
    <property type="entry name" value="dapE-gram_pos"/>
    <property type="match status" value="1"/>
</dbReference>
<evidence type="ECO:0000256" key="10">
    <source>
        <dbReference type="ARBA" id="ARBA00022915"/>
    </source>
</evidence>
<comment type="cofactor">
    <cofactor evidence="1">
        <name>Co(2+)</name>
        <dbReference type="ChEBI" id="CHEBI:48828"/>
    </cofactor>
</comment>
<protein>
    <recommendedName>
        <fullName evidence="5 14">Succinyl-diaminopimelate desuccinylase</fullName>
        <ecNumber evidence="5 14">3.5.1.18</ecNumber>
    </recommendedName>
</protein>
<evidence type="ECO:0000256" key="1">
    <source>
        <dbReference type="ARBA" id="ARBA00001941"/>
    </source>
</evidence>
<evidence type="ECO:0000256" key="11">
    <source>
        <dbReference type="ARBA" id="ARBA00023154"/>
    </source>
</evidence>
<evidence type="ECO:0000313" key="16">
    <source>
        <dbReference type="EMBL" id="NDL59754.1"/>
    </source>
</evidence>
<evidence type="ECO:0000256" key="9">
    <source>
        <dbReference type="ARBA" id="ARBA00022833"/>
    </source>
</evidence>
<comment type="catalytic activity">
    <reaction evidence="13">
        <text>N-succinyl-(2S,6S)-2,6-diaminopimelate + H2O = (2S,6S)-2,6-diaminopimelate + succinate</text>
        <dbReference type="Rhea" id="RHEA:22608"/>
        <dbReference type="ChEBI" id="CHEBI:15377"/>
        <dbReference type="ChEBI" id="CHEBI:30031"/>
        <dbReference type="ChEBI" id="CHEBI:57609"/>
        <dbReference type="ChEBI" id="CHEBI:58087"/>
        <dbReference type="EC" id="3.5.1.18"/>
    </reaction>
</comment>
<evidence type="ECO:0000259" key="15">
    <source>
        <dbReference type="Pfam" id="PF07687"/>
    </source>
</evidence>
<dbReference type="EC" id="3.5.1.18" evidence="5 14"/>
<comment type="cofactor">
    <cofactor evidence="2">
        <name>Zn(2+)</name>
        <dbReference type="ChEBI" id="CHEBI:29105"/>
    </cofactor>
</comment>
<sequence length="356" mass="38077">MSTRLDLDLPVSELTAVICDIASVSGDEQVLADAVERALRECPHLEVDREGDTVLARTMTAPHNAGAVIVAGHLDTVPVAGNLPVTRDGEFLWGRGTVDMKGGVAVMLRLAAHIPEPRRDVTYVFYDNEEVAADLNGLGRISRNRPELLRGDFAVLMEPTAAAVEGGCNGTLRVEVTVRGTAAHSARWWKGSNAIHDVAPVLERLRAYVPAEVEVDGLVYREGLNAVGIEGGIAGNVIPDRCVVAVNYRFAPDKSEQQALAHVSEVFEGFELKLADTAPAARPGLGEPAAAAFVEAVGGDVRAKEGWTDVARFSALGIPAVNYGPGDPLLAHADDERVDLREIRVCEERMRAWLAG</sequence>
<evidence type="ECO:0000256" key="14">
    <source>
        <dbReference type="NCBIfam" id="TIGR01900"/>
    </source>
</evidence>
<evidence type="ECO:0000256" key="7">
    <source>
        <dbReference type="ARBA" id="ARBA00022723"/>
    </source>
</evidence>
<keyword evidence="10" id="KW-0220">Diaminopimelate biosynthesis</keyword>
<keyword evidence="6" id="KW-0028">Amino-acid biosynthesis</keyword>
<evidence type="ECO:0000256" key="6">
    <source>
        <dbReference type="ARBA" id="ARBA00022605"/>
    </source>
</evidence>
<comment type="subunit">
    <text evidence="4">Homodimer.</text>
</comment>
<name>A0A7K3M8Z1_9ACTN</name>
<dbReference type="InterPro" id="IPR010174">
    <property type="entry name" value="Succinyl-DAP_deSuclase_DapE"/>
</dbReference>
<keyword evidence="9" id="KW-0862">Zinc</keyword>
<keyword evidence="8 16" id="KW-0378">Hydrolase</keyword>
<proteinExistence type="predicted"/>
<evidence type="ECO:0000256" key="13">
    <source>
        <dbReference type="ARBA" id="ARBA00051301"/>
    </source>
</evidence>
<feature type="domain" description="Peptidase M20 dimerisation" evidence="15">
    <location>
        <begin position="170"/>
        <end position="267"/>
    </location>
</feature>
<evidence type="ECO:0000256" key="2">
    <source>
        <dbReference type="ARBA" id="ARBA00001947"/>
    </source>
</evidence>
<keyword evidence="17" id="KW-1185">Reference proteome</keyword>
<dbReference type="GO" id="GO:0009014">
    <property type="term" value="F:succinyl-diaminopimelate desuccinylase activity"/>
    <property type="evidence" value="ECO:0007669"/>
    <property type="project" value="UniProtKB-UniRule"/>
</dbReference>
<dbReference type="GO" id="GO:0046872">
    <property type="term" value="F:metal ion binding"/>
    <property type="evidence" value="ECO:0007669"/>
    <property type="project" value="UniProtKB-KW"/>
</dbReference>
<dbReference type="FunFam" id="3.30.70.360:FF:000011">
    <property type="entry name" value="Succinyl-diaminopimelate desuccinylase"/>
    <property type="match status" value="1"/>
</dbReference>
<dbReference type="PANTHER" id="PTHR43808">
    <property type="entry name" value="ACETYLORNITHINE DEACETYLASE"/>
    <property type="match status" value="1"/>
</dbReference>
<dbReference type="SUPFAM" id="SSF55031">
    <property type="entry name" value="Bacterial exopeptidase dimerisation domain"/>
    <property type="match status" value="1"/>
</dbReference>
<dbReference type="Pfam" id="PF07687">
    <property type="entry name" value="M20_dimer"/>
    <property type="match status" value="1"/>
</dbReference>
<dbReference type="InterPro" id="IPR050072">
    <property type="entry name" value="Peptidase_M20A"/>
</dbReference>
<evidence type="ECO:0000256" key="3">
    <source>
        <dbReference type="ARBA" id="ARBA00005130"/>
    </source>
</evidence>
<comment type="pathway">
    <text evidence="3">Amino-acid biosynthesis; L-lysine biosynthesis via DAP pathway; LL-2,6-diaminopimelate from (S)-tetrahydrodipicolinate (succinylase route): step 3/3.</text>
</comment>
<evidence type="ECO:0000256" key="5">
    <source>
        <dbReference type="ARBA" id="ARBA00011921"/>
    </source>
</evidence>
<dbReference type="GO" id="GO:0008777">
    <property type="term" value="F:acetylornithine deacetylase activity"/>
    <property type="evidence" value="ECO:0007669"/>
    <property type="project" value="TreeGrafter"/>
</dbReference>
<dbReference type="InterPro" id="IPR036264">
    <property type="entry name" value="Bact_exopeptidase_dim_dom"/>
</dbReference>
<dbReference type="PANTHER" id="PTHR43808:SF31">
    <property type="entry name" value="N-ACETYL-L-CITRULLINE DEACETYLASE"/>
    <property type="match status" value="1"/>
</dbReference>
<dbReference type="Pfam" id="PF01546">
    <property type="entry name" value="Peptidase_M20"/>
    <property type="match status" value="1"/>
</dbReference>
<dbReference type="InterPro" id="IPR002933">
    <property type="entry name" value="Peptidase_M20"/>
</dbReference>